<evidence type="ECO:0000313" key="2">
    <source>
        <dbReference type="Proteomes" id="UP000240971"/>
    </source>
</evidence>
<dbReference type="AlphaFoldDB" id="A0A2P8H836"/>
<protein>
    <submittedName>
        <fullName evidence="1">Uncharacterized protein</fullName>
    </submittedName>
</protein>
<dbReference type="Proteomes" id="UP000240971">
    <property type="component" value="Unassembled WGS sequence"/>
</dbReference>
<comment type="caution">
    <text evidence="1">The sequence shown here is derived from an EMBL/GenBank/DDBJ whole genome shotgun (WGS) entry which is preliminary data.</text>
</comment>
<keyword evidence="2" id="KW-1185">Reference proteome</keyword>
<proteinExistence type="predicted"/>
<accession>A0A2P8H836</accession>
<organism evidence="1 2">
    <name type="scientific">Chitinophaga niastensis</name>
    <dbReference type="NCBI Taxonomy" id="536980"/>
    <lineage>
        <taxon>Bacteria</taxon>
        <taxon>Pseudomonadati</taxon>
        <taxon>Bacteroidota</taxon>
        <taxon>Chitinophagia</taxon>
        <taxon>Chitinophagales</taxon>
        <taxon>Chitinophagaceae</taxon>
        <taxon>Chitinophaga</taxon>
    </lineage>
</organism>
<reference evidence="1 2" key="1">
    <citation type="submission" date="2018-03" db="EMBL/GenBank/DDBJ databases">
        <title>Genomic Encyclopedia of Archaeal and Bacterial Type Strains, Phase II (KMG-II): from individual species to whole genera.</title>
        <authorList>
            <person name="Goeker M."/>
        </authorList>
    </citation>
    <scope>NUCLEOTIDE SEQUENCE [LARGE SCALE GENOMIC DNA]</scope>
    <source>
        <strain evidence="1 2">DSM 24859</strain>
    </source>
</reference>
<evidence type="ECO:0000313" key="1">
    <source>
        <dbReference type="EMBL" id="PSL42395.1"/>
    </source>
</evidence>
<dbReference type="EMBL" id="PYAW01000013">
    <property type="protein sequence ID" value="PSL42395.1"/>
    <property type="molecule type" value="Genomic_DNA"/>
</dbReference>
<sequence>MYLKIYDEFKRLNDFISKIRLVQNFPDACAKLIY</sequence>
<gene>
    <name evidence="1" type="ORF">CLV51_11333</name>
</gene>
<name>A0A2P8H836_CHINA</name>